<keyword evidence="10" id="KW-0479">Metal-binding</keyword>
<dbReference type="Pfam" id="PF02537">
    <property type="entry name" value="CRCB"/>
    <property type="match status" value="1"/>
</dbReference>
<comment type="activity regulation">
    <text evidence="10">Na(+) is not transported, but it plays an essential structural role and its presence is essential for fluoride channel function.</text>
</comment>
<dbReference type="KEGG" id="nwl:NWFMUON74_35580"/>
<keyword evidence="3 10" id="KW-0812">Transmembrane</keyword>
<dbReference type="NCBIfam" id="TIGR00494">
    <property type="entry name" value="crcB"/>
    <property type="match status" value="1"/>
</dbReference>
<name>A0A7G1KMH0_9NOCA</name>
<accession>A0A7G1KMH0</accession>
<protein>
    <recommendedName>
        <fullName evidence="10">Fluoride-specific ion channel FluC</fullName>
    </recommendedName>
</protein>
<evidence type="ECO:0000313" key="11">
    <source>
        <dbReference type="EMBL" id="BCK55786.1"/>
    </source>
</evidence>
<feature type="binding site" evidence="10">
    <location>
        <position position="105"/>
    </location>
    <ligand>
        <name>Na(+)</name>
        <dbReference type="ChEBI" id="CHEBI:29101"/>
        <note>structural</note>
    </ligand>
</feature>
<keyword evidence="10" id="KW-0813">Transport</keyword>
<feature type="transmembrane region" description="Helical" evidence="10">
    <location>
        <begin position="62"/>
        <end position="82"/>
    </location>
</feature>
<dbReference type="GO" id="GO:0005886">
    <property type="term" value="C:plasma membrane"/>
    <property type="evidence" value="ECO:0007669"/>
    <property type="project" value="UniProtKB-SubCell"/>
</dbReference>
<dbReference type="GO" id="GO:0062054">
    <property type="term" value="F:fluoride channel activity"/>
    <property type="evidence" value="ECO:0007669"/>
    <property type="project" value="UniProtKB-UniRule"/>
</dbReference>
<organism evidence="11 12">
    <name type="scientific">Nocardia wallacei</name>
    <dbReference type="NCBI Taxonomy" id="480035"/>
    <lineage>
        <taxon>Bacteria</taxon>
        <taxon>Bacillati</taxon>
        <taxon>Actinomycetota</taxon>
        <taxon>Actinomycetes</taxon>
        <taxon>Mycobacteriales</taxon>
        <taxon>Nocardiaceae</taxon>
        <taxon>Nocardia</taxon>
    </lineage>
</organism>
<keyword evidence="12" id="KW-1185">Reference proteome</keyword>
<evidence type="ECO:0000256" key="10">
    <source>
        <dbReference type="HAMAP-Rule" id="MF_00454"/>
    </source>
</evidence>
<evidence type="ECO:0000313" key="12">
    <source>
        <dbReference type="Proteomes" id="UP000516173"/>
    </source>
</evidence>
<keyword evidence="10" id="KW-0915">Sodium</keyword>
<evidence type="ECO:0000256" key="6">
    <source>
        <dbReference type="ARBA" id="ARBA00023303"/>
    </source>
</evidence>
<dbReference type="AlphaFoldDB" id="A0A7G1KMH0"/>
<proteinExistence type="inferred from homology"/>
<evidence type="ECO:0000256" key="9">
    <source>
        <dbReference type="ARBA" id="ARBA00049940"/>
    </source>
</evidence>
<dbReference type="Proteomes" id="UP000516173">
    <property type="component" value="Chromosome"/>
</dbReference>
<dbReference type="HAMAP" id="MF_00454">
    <property type="entry name" value="FluC"/>
    <property type="match status" value="1"/>
</dbReference>
<dbReference type="GO" id="GO:0140114">
    <property type="term" value="P:cellular detoxification of fluoride"/>
    <property type="evidence" value="ECO:0007669"/>
    <property type="project" value="UniProtKB-UniRule"/>
</dbReference>
<feature type="transmembrane region" description="Helical" evidence="10">
    <location>
        <begin position="123"/>
        <end position="148"/>
    </location>
</feature>
<reference evidence="11 12" key="1">
    <citation type="submission" date="2020-08" db="EMBL/GenBank/DDBJ databases">
        <title>Genome Sequencing of Nocardia wallacei strain FMUON74 and assembly.</title>
        <authorList>
            <person name="Toyokawa M."/>
            <person name="Uesaka K."/>
        </authorList>
    </citation>
    <scope>NUCLEOTIDE SEQUENCE [LARGE SCALE GENOMIC DNA]</scope>
    <source>
        <strain evidence="11 12">FMUON74</strain>
    </source>
</reference>
<keyword evidence="2 10" id="KW-1003">Cell membrane</keyword>
<dbReference type="PANTHER" id="PTHR28259">
    <property type="entry name" value="FLUORIDE EXPORT PROTEIN 1-RELATED"/>
    <property type="match status" value="1"/>
</dbReference>
<dbReference type="RefSeq" id="WP_197986856.1">
    <property type="nucleotide sequence ID" value="NZ_AP023396.1"/>
</dbReference>
<evidence type="ECO:0000256" key="4">
    <source>
        <dbReference type="ARBA" id="ARBA00022989"/>
    </source>
</evidence>
<feature type="transmembrane region" description="Helical" evidence="10">
    <location>
        <begin position="30"/>
        <end position="50"/>
    </location>
</feature>
<keyword evidence="10" id="KW-0406">Ion transport</keyword>
<evidence type="ECO:0000256" key="8">
    <source>
        <dbReference type="ARBA" id="ARBA00035585"/>
    </source>
</evidence>
<gene>
    <name evidence="11" type="primary">crcB1</name>
    <name evidence="10" type="synonym">crcB</name>
    <name evidence="10" type="synonym">fluC</name>
    <name evidence="11" type="ORF">NWFMUON74_35580</name>
</gene>
<comment type="similarity">
    <text evidence="7 10">Belongs to the fluoride channel Fluc/FEX (TC 1.A.43) family.</text>
</comment>
<evidence type="ECO:0000256" key="3">
    <source>
        <dbReference type="ARBA" id="ARBA00022692"/>
    </source>
</evidence>
<comment type="subcellular location">
    <subcellularLocation>
        <location evidence="1 10">Cell membrane</location>
        <topology evidence="1 10">Multi-pass membrane protein</topology>
    </subcellularLocation>
</comment>
<evidence type="ECO:0000256" key="2">
    <source>
        <dbReference type="ARBA" id="ARBA00022475"/>
    </source>
</evidence>
<dbReference type="PANTHER" id="PTHR28259:SF1">
    <property type="entry name" value="FLUORIDE EXPORT PROTEIN 1-RELATED"/>
    <property type="match status" value="1"/>
</dbReference>
<evidence type="ECO:0000256" key="5">
    <source>
        <dbReference type="ARBA" id="ARBA00023136"/>
    </source>
</evidence>
<feature type="binding site" evidence="10">
    <location>
        <position position="102"/>
    </location>
    <ligand>
        <name>Na(+)</name>
        <dbReference type="ChEBI" id="CHEBI:29101"/>
        <note>structural</note>
    </ligand>
</feature>
<evidence type="ECO:0000256" key="7">
    <source>
        <dbReference type="ARBA" id="ARBA00035120"/>
    </source>
</evidence>
<evidence type="ECO:0000256" key="1">
    <source>
        <dbReference type="ARBA" id="ARBA00004651"/>
    </source>
</evidence>
<comment type="function">
    <text evidence="9 10">Fluoride-specific ion channel. Important for reducing fluoride concentration in the cell, thus reducing its toxicity.</text>
</comment>
<feature type="transmembrane region" description="Helical" evidence="10">
    <location>
        <begin position="94"/>
        <end position="111"/>
    </location>
</feature>
<keyword evidence="4 10" id="KW-1133">Transmembrane helix</keyword>
<dbReference type="GO" id="GO:0046872">
    <property type="term" value="F:metal ion binding"/>
    <property type="evidence" value="ECO:0007669"/>
    <property type="project" value="UniProtKB-KW"/>
</dbReference>
<dbReference type="GeneID" id="80348085"/>
<sequence length="161" mass="17095">MTSRQTEPIDPDFDLAVPEQRRELSRAHGVVLPVIATGGAVGALARYGLAQCWPTPANGFPWATFVTNVTGCLLIGVLMTVITDIRPAHPLVRPFLGVGVLGGFTTFSTYANEARALLRPDTIAVSFAYLVGTLVCALLATVLGVRVTRAVHDGLRGRRAA</sequence>
<keyword evidence="5 10" id="KW-0472">Membrane</keyword>
<dbReference type="InterPro" id="IPR003691">
    <property type="entry name" value="FluC"/>
</dbReference>
<comment type="catalytic activity">
    <reaction evidence="8">
        <text>fluoride(in) = fluoride(out)</text>
        <dbReference type="Rhea" id="RHEA:76159"/>
        <dbReference type="ChEBI" id="CHEBI:17051"/>
    </reaction>
    <physiologicalReaction direction="left-to-right" evidence="8">
        <dbReference type="Rhea" id="RHEA:76160"/>
    </physiologicalReaction>
</comment>
<dbReference type="EMBL" id="AP023396">
    <property type="protein sequence ID" value="BCK55786.1"/>
    <property type="molecule type" value="Genomic_DNA"/>
</dbReference>
<keyword evidence="6 10" id="KW-0407">Ion channel</keyword>